<gene>
    <name evidence="3" type="ORF">BSTOLATCC_MIC15636</name>
</gene>
<dbReference type="PANTHER" id="PTHR42901:SF1">
    <property type="entry name" value="ALCOHOL DEHYDROGENASE"/>
    <property type="match status" value="1"/>
</dbReference>
<keyword evidence="2" id="KW-0560">Oxidoreductase</keyword>
<evidence type="ECO:0000256" key="2">
    <source>
        <dbReference type="ARBA" id="ARBA00023002"/>
    </source>
</evidence>
<comment type="caution">
    <text evidence="3">The sequence shown here is derived from an EMBL/GenBank/DDBJ whole genome shotgun (WGS) entry which is preliminary data.</text>
</comment>
<comment type="similarity">
    <text evidence="1">Belongs to the short-chain dehydrogenases/reductases (SDR) family.</text>
</comment>
<dbReference type="Proteomes" id="UP001162131">
    <property type="component" value="Unassembled WGS sequence"/>
</dbReference>
<dbReference type="GO" id="GO:0016491">
    <property type="term" value="F:oxidoreductase activity"/>
    <property type="evidence" value="ECO:0007669"/>
    <property type="project" value="UniProtKB-KW"/>
</dbReference>
<dbReference type="AlphaFoldDB" id="A0AAU9ISW0"/>
<dbReference type="InterPro" id="IPR036291">
    <property type="entry name" value="NAD(P)-bd_dom_sf"/>
</dbReference>
<dbReference type="InterPro" id="IPR002347">
    <property type="entry name" value="SDR_fam"/>
</dbReference>
<sequence>MASSAILVVGASKGIGKALVILLAKTYPSHQVFAFSRAISSQQSEFSSISSNIQCIDADSSTTEGVNTILQAVTQRVKFLVYGAADVGPKWDENITPEDFDRNMNVNARGAFFITRGLQHQFEENAKILFITTGCGRFYAIPTPLYSISKAAFNMIAEIMKKEIHGASVGLVEPGLARTNMYRMASEKAPGLGSLATISPEIVGKFLSFLLSDRVNGEEFSSHIWDIYDTQHHSRWHEAGDEELISPF</sequence>
<evidence type="ECO:0000313" key="3">
    <source>
        <dbReference type="EMBL" id="CAG9316197.1"/>
    </source>
</evidence>
<dbReference type="Pfam" id="PF00106">
    <property type="entry name" value="adh_short"/>
    <property type="match status" value="1"/>
</dbReference>
<proteinExistence type="inferred from homology"/>
<dbReference type="PANTHER" id="PTHR42901">
    <property type="entry name" value="ALCOHOL DEHYDROGENASE"/>
    <property type="match status" value="1"/>
</dbReference>
<name>A0AAU9ISW0_9CILI</name>
<dbReference type="SUPFAM" id="SSF51735">
    <property type="entry name" value="NAD(P)-binding Rossmann-fold domains"/>
    <property type="match status" value="1"/>
</dbReference>
<reference evidence="3" key="1">
    <citation type="submission" date="2021-09" db="EMBL/GenBank/DDBJ databases">
        <authorList>
            <consortium name="AG Swart"/>
            <person name="Singh M."/>
            <person name="Singh A."/>
            <person name="Seah K."/>
            <person name="Emmerich C."/>
        </authorList>
    </citation>
    <scope>NUCLEOTIDE SEQUENCE</scope>
    <source>
        <strain evidence="3">ATCC30299</strain>
    </source>
</reference>
<protein>
    <submittedName>
        <fullName evidence="3">Uncharacterized protein</fullName>
    </submittedName>
</protein>
<evidence type="ECO:0000313" key="4">
    <source>
        <dbReference type="Proteomes" id="UP001162131"/>
    </source>
</evidence>
<dbReference type="PRINTS" id="PR00081">
    <property type="entry name" value="GDHRDH"/>
</dbReference>
<organism evidence="3 4">
    <name type="scientific">Blepharisma stoltei</name>
    <dbReference type="NCBI Taxonomy" id="1481888"/>
    <lineage>
        <taxon>Eukaryota</taxon>
        <taxon>Sar</taxon>
        <taxon>Alveolata</taxon>
        <taxon>Ciliophora</taxon>
        <taxon>Postciliodesmatophora</taxon>
        <taxon>Heterotrichea</taxon>
        <taxon>Heterotrichida</taxon>
        <taxon>Blepharismidae</taxon>
        <taxon>Blepharisma</taxon>
    </lineage>
</organism>
<accession>A0AAU9ISW0</accession>
<evidence type="ECO:0000256" key="1">
    <source>
        <dbReference type="ARBA" id="ARBA00006484"/>
    </source>
</evidence>
<dbReference type="Gene3D" id="3.40.50.720">
    <property type="entry name" value="NAD(P)-binding Rossmann-like Domain"/>
    <property type="match status" value="1"/>
</dbReference>
<keyword evidence="4" id="KW-1185">Reference proteome</keyword>
<dbReference type="EMBL" id="CAJZBQ010000015">
    <property type="protein sequence ID" value="CAG9316197.1"/>
    <property type="molecule type" value="Genomic_DNA"/>
</dbReference>